<dbReference type="CDD" id="cd00093">
    <property type="entry name" value="HTH_XRE"/>
    <property type="match status" value="1"/>
</dbReference>
<dbReference type="Gene3D" id="1.10.260.40">
    <property type="entry name" value="lambda repressor-like DNA-binding domains"/>
    <property type="match status" value="1"/>
</dbReference>
<name>A0A116REP4_STRSU</name>
<organism evidence="3 4">
    <name type="scientific">Streptococcus suis</name>
    <dbReference type="NCBI Taxonomy" id="1307"/>
    <lineage>
        <taxon>Bacteria</taxon>
        <taxon>Bacillati</taxon>
        <taxon>Bacillota</taxon>
        <taxon>Bacilli</taxon>
        <taxon>Lactobacillales</taxon>
        <taxon>Streptococcaceae</taxon>
        <taxon>Streptococcus</taxon>
    </lineage>
</organism>
<dbReference type="Proteomes" id="UP000074903">
    <property type="component" value="Unassembled WGS sequence"/>
</dbReference>
<dbReference type="SMART" id="SM00530">
    <property type="entry name" value="HTH_XRE"/>
    <property type="match status" value="1"/>
</dbReference>
<sequence length="108" mass="12481">MVDVLNNLGRRIRDCRIQKRMTQQELAELANLSLPYINFIENGHRTVSLPTLIKLLEVLEISLSDFFLPFSNTSNPNLSELILEIQSNDQHEEITKNFLAIVKMLNDK</sequence>
<gene>
    <name evidence="3" type="ORF">ERS132531_01048</name>
</gene>
<evidence type="ECO:0000259" key="2">
    <source>
        <dbReference type="PROSITE" id="PS50943"/>
    </source>
</evidence>
<dbReference type="GO" id="GO:0003677">
    <property type="term" value="F:DNA binding"/>
    <property type="evidence" value="ECO:0007669"/>
    <property type="project" value="UniProtKB-KW"/>
</dbReference>
<dbReference type="Pfam" id="PF01381">
    <property type="entry name" value="HTH_3"/>
    <property type="match status" value="1"/>
</dbReference>
<dbReference type="PROSITE" id="PS50943">
    <property type="entry name" value="HTH_CROC1"/>
    <property type="match status" value="1"/>
</dbReference>
<evidence type="ECO:0000256" key="1">
    <source>
        <dbReference type="ARBA" id="ARBA00023125"/>
    </source>
</evidence>
<proteinExistence type="predicted"/>
<dbReference type="EMBL" id="FILX01000015">
    <property type="protein sequence ID" value="CYX64079.1"/>
    <property type="molecule type" value="Genomic_DNA"/>
</dbReference>
<protein>
    <submittedName>
        <fullName evidence="3">SPBc2 prophage-derived HTH-type transcriptional regulator yonR</fullName>
    </submittedName>
</protein>
<dbReference type="InterPro" id="IPR010982">
    <property type="entry name" value="Lambda_DNA-bd_dom_sf"/>
</dbReference>
<dbReference type="GO" id="GO:0005829">
    <property type="term" value="C:cytosol"/>
    <property type="evidence" value="ECO:0007669"/>
    <property type="project" value="TreeGrafter"/>
</dbReference>
<accession>A0A116REP4</accession>
<evidence type="ECO:0000313" key="3">
    <source>
        <dbReference type="EMBL" id="CYX64079.1"/>
    </source>
</evidence>
<evidence type="ECO:0000313" key="4">
    <source>
        <dbReference type="Proteomes" id="UP000074903"/>
    </source>
</evidence>
<dbReference type="SUPFAM" id="SSF47413">
    <property type="entry name" value="lambda repressor-like DNA-binding domains"/>
    <property type="match status" value="1"/>
</dbReference>
<dbReference type="PANTHER" id="PTHR46797">
    <property type="entry name" value="HTH-TYPE TRANSCRIPTIONAL REGULATOR"/>
    <property type="match status" value="1"/>
</dbReference>
<dbReference type="GO" id="GO:0003700">
    <property type="term" value="F:DNA-binding transcription factor activity"/>
    <property type="evidence" value="ECO:0007669"/>
    <property type="project" value="TreeGrafter"/>
</dbReference>
<dbReference type="InterPro" id="IPR001387">
    <property type="entry name" value="Cro/C1-type_HTH"/>
</dbReference>
<dbReference type="AlphaFoldDB" id="A0A116REP4"/>
<keyword evidence="1" id="KW-0238">DNA-binding</keyword>
<dbReference type="RefSeq" id="WP_029188816.1">
    <property type="nucleotide sequence ID" value="NZ_CEHB01000041.1"/>
</dbReference>
<dbReference type="InterPro" id="IPR050807">
    <property type="entry name" value="TransReg_Diox_bact_type"/>
</dbReference>
<reference evidence="3 4" key="1">
    <citation type="submission" date="2016-02" db="EMBL/GenBank/DDBJ databases">
        <authorList>
            <consortium name="Pathogen Informatics"/>
        </authorList>
    </citation>
    <scope>NUCLEOTIDE SEQUENCE [LARGE SCALE GENOMIC DNA]</scope>
    <source>
        <strain evidence="3 4">SS993</strain>
    </source>
</reference>
<dbReference type="PANTHER" id="PTHR46797:SF1">
    <property type="entry name" value="METHYLPHOSPHONATE SYNTHASE"/>
    <property type="match status" value="1"/>
</dbReference>
<feature type="domain" description="HTH cro/C1-type" evidence="2">
    <location>
        <begin position="12"/>
        <end position="66"/>
    </location>
</feature>